<evidence type="ECO:0000313" key="2">
    <source>
        <dbReference type="EMBL" id="OQD58225.1"/>
    </source>
</evidence>
<name>A0A1V6N0S6_METAZ</name>
<feature type="region of interest" description="Disordered" evidence="1">
    <location>
        <begin position="35"/>
        <end position="75"/>
    </location>
</feature>
<dbReference type="OrthoDB" id="75202at2157"/>
<keyword evidence="3" id="KW-1185">Reference proteome</keyword>
<accession>A0A1V6N0S6</accession>
<dbReference type="Pfam" id="PF09373">
    <property type="entry name" value="PMBR"/>
    <property type="match status" value="1"/>
</dbReference>
<dbReference type="EMBL" id="JXMW01000024">
    <property type="protein sequence ID" value="OQD58225.1"/>
    <property type="molecule type" value="Genomic_DNA"/>
</dbReference>
<reference evidence="2 3" key="1">
    <citation type="submission" date="2014-12" db="EMBL/GenBank/DDBJ databases">
        <title>Genome sequence of Methanobrevibacter arboriphilicus DH1, DSM1125.</title>
        <authorList>
            <person name="Poehlein A."/>
            <person name="Thauer R.K."/>
            <person name="Seedorf H."/>
            <person name="Daniel R."/>
        </authorList>
    </citation>
    <scope>NUCLEOTIDE SEQUENCE [LARGE SCALE GENOMIC DNA]</scope>
    <source>
        <strain evidence="2 3">DH1</strain>
    </source>
</reference>
<organism evidence="2 3">
    <name type="scientific">Methanobrevibacter arboriphilus JCM 13429 = DSM 1125</name>
    <dbReference type="NCBI Taxonomy" id="1300164"/>
    <lineage>
        <taxon>Archaea</taxon>
        <taxon>Methanobacteriati</taxon>
        <taxon>Methanobacteriota</taxon>
        <taxon>Methanomada group</taxon>
        <taxon>Methanobacteria</taxon>
        <taxon>Methanobacteriales</taxon>
        <taxon>Methanobacteriaceae</taxon>
        <taxon>Methanobrevibacter</taxon>
    </lineage>
</organism>
<gene>
    <name evidence="2" type="ORF">MBBAR_24c00230</name>
</gene>
<evidence type="ECO:0000313" key="3">
    <source>
        <dbReference type="Proteomes" id="UP000191661"/>
    </source>
</evidence>
<dbReference type="RefSeq" id="WP_080460951.1">
    <property type="nucleotide sequence ID" value="NZ_JXMW01000024.1"/>
</dbReference>
<sequence length="434" mass="49225">MKNMKNRILIISIILATLFLSVSFVCAEDVGISDNNTTTNQTNNNTINQNNNTTGGGNSTIDNSNTSIKTPKKPSKVSQSSVIAASKKVKAYADKYKKLPNYVTISKYKFSMPEFFYLMSKTISYKNSKIKSNVVVKYNIKNPSKASGKWVRGNIYSYYYSIYANKIIKYINKYNKAPNYLVTAGGNKLQYQSNIYLFAYALSKTKTKLPYYVTIDIKSGHPINKYMPYYNRNKPVSKLLGKDIRGYVELLGPYGNLDSKIKIAYIIGMHPLENNSHNTLYKTLISSKNLKYAYYIYKITVTQNPKDYDKGRMNGQLLAQKYILPNIKLNKYNLVIDVHSNQGTKNGGSYEKTNFIFAPKNSASSKVIANKIIKKIPGLSYYYPSSQTSPPYCTEPLVKAGIKTIVYETYLYESMSTTLKYIKKLISEVDKLSL</sequence>
<proteinExistence type="predicted"/>
<dbReference type="Proteomes" id="UP000191661">
    <property type="component" value="Unassembled WGS sequence"/>
</dbReference>
<dbReference type="InterPro" id="IPR018975">
    <property type="entry name" value="Pseudomurein-binding_repeat"/>
</dbReference>
<feature type="compositionally biased region" description="Low complexity" evidence="1">
    <location>
        <begin position="35"/>
        <end position="69"/>
    </location>
</feature>
<evidence type="ECO:0000256" key="1">
    <source>
        <dbReference type="SAM" id="MobiDB-lite"/>
    </source>
</evidence>
<comment type="caution">
    <text evidence="2">The sequence shown here is derived from an EMBL/GenBank/DDBJ whole genome shotgun (WGS) entry which is preliminary data.</text>
</comment>
<protein>
    <recommendedName>
        <fullName evidence="4">Adhesin-like protein</fullName>
    </recommendedName>
</protein>
<dbReference type="AlphaFoldDB" id="A0A1V6N0S6"/>
<evidence type="ECO:0008006" key="4">
    <source>
        <dbReference type="Google" id="ProtNLM"/>
    </source>
</evidence>